<feature type="transmembrane region" description="Helical" evidence="4">
    <location>
        <begin position="48"/>
        <end position="71"/>
    </location>
</feature>
<feature type="compositionally biased region" description="Polar residues" evidence="3">
    <location>
        <begin position="1"/>
        <end position="11"/>
    </location>
</feature>
<evidence type="ECO:0000256" key="1">
    <source>
        <dbReference type="ARBA" id="ARBA00006464"/>
    </source>
</evidence>
<evidence type="ECO:0000313" key="7">
    <source>
        <dbReference type="Proteomes" id="UP001595704"/>
    </source>
</evidence>
<gene>
    <name evidence="6" type="ORF">ACFONL_11725</name>
</gene>
<comment type="caution">
    <text evidence="6">The sequence shown here is derived from an EMBL/GenBank/DDBJ whole genome shotgun (WGS) entry which is preliminary data.</text>
</comment>
<feature type="region of interest" description="Disordered" evidence="3">
    <location>
        <begin position="1"/>
        <end position="41"/>
    </location>
</feature>
<dbReference type="GO" id="GO:0016740">
    <property type="term" value="F:transferase activity"/>
    <property type="evidence" value="ECO:0007669"/>
    <property type="project" value="UniProtKB-KW"/>
</dbReference>
<dbReference type="InterPro" id="IPR003362">
    <property type="entry name" value="Bact_transf"/>
</dbReference>
<keyword evidence="6" id="KW-0808">Transferase</keyword>
<reference evidence="7" key="1">
    <citation type="journal article" date="2019" name="Int. J. Syst. Evol. Microbiol.">
        <title>The Global Catalogue of Microorganisms (GCM) 10K type strain sequencing project: providing services to taxonomists for standard genome sequencing and annotation.</title>
        <authorList>
            <consortium name="The Broad Institute Genomics Platform"/>
            <consortium name="The Broad Institute Genome Sequencing Center for Infectious Disease"/>
            <person name="Wu L."/>
            <person name="Ma J."/>
        </authorList>
    </citation>
    <scope>NUCLEOTIDE SEQUENCE [LARGE SCALE GENOMIC DNA]</scope>
    <source>
        <strain evidence="7">KCTC 42282</strain>
    </source>
</reference>
<evidence type="ECO:0000256" key="2">
    <source>
        <dbReference type="ARBA" id="ARBA00023169"/>
    </source>
</evidence>
<feature type="domain" description="Bacterial sugar transferase" evidence="5">
    <location>
        <begin position="43"/>
        <end position="246"/>
    </location>
</feature>
<dbReference type="RefSeq" id="WP_191319632.1">
    <property type="nucleotide sequence ID" value="NZ_BNCG01000009.1"/>
</dbReference>
<keyword evidence="4" id="KW-0812">Transmembrane</keyword>
<dbReference type="EMBL" id="JBHRYC010000058">
    <property type="protein sequence ID" value="MFC3638033.1"/>
    <property type="molecule type" value="Genomic_DNA"/>
</dbReference>
<feature type="compositionally biased region" description="Basic residues" evidence="3">
    <location>
        <begin position="18"/>
        <end position="36"/>
    </location>
</feature>
<sequence>MPVQTPQQGQATRVLAPARRRRHRLRTPSRPRHRPPGPRQTGKRLVDLAIAAPLLVVLAPLMLLIALLVRLDSPGPALFRQTRTGRRGAPFTILKFRTMRMTAHWRDTADAPGESCASHSFQISLRRIQTADGASCITRSGRFLRCSSLDELPQLLNVLRGEMSLVGPRPHMPELDALFRLHLPHIGRRYAVSPGMTGLAQISGERGPTPDVAAMAARLDRDLAYIRAWSLWRDLTILAKTPWRLLDQRKSGEGEFSATRRARTTHMALAPLHRGRMRRLARSCQARPASRLRLSLRAGRLS</sequence>
<keyword evidence="7" id="KW-1185">Reference proteome</keyword>
<comment type="similarity">
    <text evidence="1">Belongs to the bacterial sugar transferase family.</text>
</comment>
<keyword evidence="4" id="KW-1133">Transmembrane helix</keyword>
<name>A0ABV7UHL5_9HYPH</name>
<keyword evidence="4" id="KW-0472">Membrane</keyword>
<proteinExistence type="inferred from homology"/>
<evidence type="ECO:0000256" key="4">
    <source>
        <dbReference type="SAM" id="Phobius"/>
    </source>
</evidence>
<dbReference type="Pfam" id="PF02397">
    <property type="entry name" value="Bac_transf"/>
    <property type="match status" value="1"/>
</dbReference>
<dbReference type="Proteomes" id="UP001595704">
    <property type="component" value="Unassembled WGS sequence"/>
</dbReference>
<accession>A0ABV7UHL5</accession>
<organism evidence="6 7">
    <name type="scientific">Camelimonas fluminis</name>
    <dbReference type="NCBI Taxonomy" id="1576911"/>
    <lineage>
        <taxon>Bacteria</taxon>
        <taxon>Pseudomonadati</taxon>
        <taxon>Pseudomonadota</taxon>
        <taxon>Alphaproteobacteria</taxon>
        <taxon>Hyphomicrobiales</taxon>
        <taxon>Chelatococcaceae</taxon>
        <taxon>Camelimonas</taxon>
    </lineage>
</organism>
<evidence type="ECO:0000313" key="6">
    <source>
        <dbReference type="EMBL" id="MFC3638033.1"/>
    </source>
</evidence>
<keyword evidence="2" id="KW-0270">Exopolysaccharide synthesis</keyword>
<dbReference type="PANTHER" id="PTHR30576:SF0">
    <property type="entry name" value="UNDECAPRENYL-PHOSPHATE N-ACETYLGALACTOSAMINYL 1-PHOSPHATE TRANSFERASE-RELATED"/>
    <property type="match status" value="1"/>
</dbReference>
<evidence type="ECO:0000256" key="3">
    <source>
        <dbReference type="SAM" id="MobiDB-lite"/>
    </source>
</evidence>
<dbReference type="PANTHER" id="PTHR30576">
    <property type="entry name" value="COLANIC BIOSYNTHESIS UDP-GLUCOSE LIPID CARRIER TRANSFERASE"/>
    <property type="match status" value="1"/>
</dbReference>
<evidence type="ECO:0000259" key="5">
    <source>
        <dbReference type="Pfam" id="PF02397"/>
    </source>
</evidence>
<protein>
    <submittedName>
        <fullName evidence="6">Sugar transferase</fullName>
    </submittedName>
</protein>